<dbReference type="RefSeq" id="WP_137631108.1">
    <property type="nucleotide sequence ID" value="NZ_JBHSSA010000035.1"/>
</dbReference>
<name>A0ABW1T7A6_9LACO</name>
<accession>A0ABW1T7A6</accession>
<keyword evidence="2" id="KW-1185">Reference proteome</keyword>
<dbReference type="Proteomes" id="UP001596190">
    <property type="component" value="Unassembled WGS sequence"/>
</dbReference>
<protein>
    <submittedName>
        <fullName evidence="1">Uncharacterized protein</fullName>
    </submittedName>
</protein>
<reference evidence="2" key="1">
    <citation type="journal article" date="2019" name="Int. J. Syst. Evol. Microbiol.">
        <title>The Global Catalogue of Microorganisms (GCM) 10K type strain sequencing project: providing services to taxonomists for standard genome sequencing and annotation.</title>
        <authorList>
            <consortium name="The Broad Institute Genomics Platform"/>
            <consortium name="The Broad Institute Genome Sequencing Center for Infectious Disease"/>
            <person name="Wu L."/>
            <person name="Ma J."/>
        </authorList>
    </citation>
    <scope>NUCLEOTIDE SEQUENCE [LARGE SCALE GENOMIC DNA]</scope>
    <source>
        <strain evidence="2">CCM 8950</strain>
    </source>
</reference>
<sequence length="81" mass="9830">MTFNDSNYHYNRLQTVLNREDIDLILINPNGMHHEVDLIIKDPNFKYQKRVLNLQRVKDSKRNAFDEVVWWLNGMRSRGER</sequence>
<organism evidence="1 2">
    <name type="scientific">Secundilactobacillus hailunensis</name>
    <dbReference type="NCBI Taxonomy" id="2559923"/>
    <lineage>
        <taxon>Bacteria</taxon>
        <taxon>Bacillati</taxon>
        <taxon>Bacillota</taxon>
        <taxon>Bacilli</taxon>
        <taxon>Lactobacillales</taxon>
        <taxon>Lactobacillaceae</taxon>
        <taxon>Secundilactobacillus</taxon>
    </lineage>
</organism>
<proteinExistence type="predicted"/>
<evidence type="ECO:0000313" key="1">
    <source>
        <dbReference type="EMBL" id="MFC6253806.1"/>
    </source>
</evidence>
<evidence type="ECO:0000313" key="2">
    <source>
        <dbReference type="Proteomes" id="UP001596190"/>
    </source>
</evidence>
<dbReference type="EMBL" id="JBHSSA010000035">
    <property type="protein sequence ID" value="MFC6253806.1"/>
    <property type="molecule type" value="Genomic_DNA"/>
</dbReference>
<gene>
    <name evidence="1" type="ORF">ACFP1H_04325</name>
</gene>
<comment type="caution">
    <text evidence="1">The sequence shown here is derived from an EMBL/GenBank/DDBJ whole genome shotgun (WGS) entry which is preliminary data.</text>
</comment>